<gene>
    <name evidence="4" type="ORF">OLEA9_A092193</name>
</gene>
<evidence type="ECO:0000256" key="1">
    <source>
        <dbReference type="ARBA" id="ARBA00009744"/>
    </source>
</evidence>
<dbReference type="GO" id="GO:0004864">
    <property type="term" value="F:protein phosphatase inhibitor activity"/>
    <property type="evidence" value="ECO:0007669"/>
    <property type="project" value="TreeGrafter"/>
</dbReference>
<dbReference type="EMBL" id="CACTIH010001856">
    <property type="protein sequence ID" value="CAA2966255.1"/>
    <property type="molecule type" value="Genomic_DNA"/>
</dbReference>
<proteinExistence type="inferred from homology"/>
<dbReference type="Proteomes" id="UP000594638">
    <property type="component" value="Unassembled WGS sequence"/>
</dbReference>
<organism evidence="4 5">
    <name type="scientific">Olea europaea subsp. europaea</name>
    <dbReference type="NCBI Taxonomy" id="158383"/>
    <lineage>
        <taxon>Eukaryota</taxon>
        <taxon>Viridiplantae</taxon>
        <taxon>Streptophyta</taxon>
        <taxon>Embryophyta</taxon>
        <taxon>Tracheophyta</taxon>
        <taxon>Spermatophyta</taxon>
        <taxon>Magnoliopsida</taxon>
        <taxon>eudicotyledons</taxon>
        <taxon>Gunneridae</taxon>
        <taxon>Pentapetalae</taxon>
        <taxon>asterids</taxon>
        <taxon>lamiids</taxon>
        <taxon>Lamiales</taxon>
        <taxon>Oleaceae</taxon>
        <taxon>Oleeae</taxon>
        <taxon>Olea</taxon>
    </lineage>
</organism>
<sequence>MPLSTPNLYYYYISCTNPFALPERNKMFGAISEEREVSVPAGEAWKIYGTLRLAKIVGEALPNLIEKIEVVEGDGGAGTVTKLCFPPGAGLGDYKEKFTVVDDEKRVKETEVVEGGYLDIGFSLYRVRFEVIEKEGNSSSCITKSTIEYEVKEEFAANASYVSIQPLVNIMEVAANCLVGS</sequence>
<evidence type="ECO:0000259" key="3">
    <source>
        <dbReference type="Pfam" id="PF00407"/>
    </source>
</evidence>
<name>A0A8S0QCA2_OLEEU</name>
<dbReference type="GO" id="GO:0038023">
    <property type="term" value="F:signaling receptor activity"/>
    <property type="evidence" value="ECO:0007669"/>
    <property type="project" value="TreeGrafter"/>
</dbReference>
<dbReference type="InterPro" id="IPR050279">
    <property type="entry name" value="Plant_def-hormone_signal"/>
</dbReference>
<dbReference type="GO" id="GO:0010427">
    <property type="term" value="F:abscisic acid binding"/>
    <property type="evidence" value="ECO:0007669"/>
    <property type="project" value="TreeGrafter"/>
</dbReference>
<keyword evidence="5" id="KW-1185">Reference proteome</keyword>
<dbReference type="CDD" id="cd07816">
    <property type="entry name" value="Bet_v1-like"/>
    <property type="match status" value="1"/>
</dbReference>
<evidence type="ECO:0000313" key="4">
    <source>
        <dbReference type="EMBL" id="CAA2966255.1"/>
    </source>
</evidence>
<reference evidence="4 5" key="1">
    <citation type="submission" date="2019-12" db="EMBL/GenBank/DDBJ databases">
        <authorList>
            <person name="Alioto T."/>
            <person name="Alioto T."/>
            <person name="Gomez Garrido J."/>
        </authorList>
    </citation>
    <scope>NUCLEOTIDE SEQUENCE [LARGE SCALE GENOMIC DNA]</scope>
</reference>
<dbReference type="GO" id="GO:0005737">
    <property type="term" value="C:cytoplasm"/>
    <property type="evidence" value="ECO:0007669"/>
    <property type="project" value="TreeGrafter"/>
</dbReference>
<evidence type="ECO:0000313" key="5">
    <source>
        <dbReference type="Proteomes" id="UP000594638"/>
    </source>
</evidence>
<protein>
    <submittedName>
        <fullName evidence="4">S-norcoclaurine synthase 2-like</fullName>
    </submittedName>
</protein>
<feature type="domain" description="Bet v I/Major latex protein" evidence="3">
    <location>
        <begin position="35"/>
        <end position="162"/>
    </location>
</feature>
<dbReference type="PANTHER" id="PTHR31213">
    <property type="entry name" value="OS08G0374000 PROTEIN-RELATED"/>
    <property type="match status" value="1"/>
</dbReference>
<dbReference type="PANTHER" id="PTHR31213:SF19">
    <property type="entry name" value="BET V I_MAJOR LATEX PROTEIN DOMAIN-CONTAINING PROTEIN"/>
    <property type="match status" value="1"/>
</dbReference>
<comment type="caution">
    <text evidence="4">The sequence shown here is derived from an EMBL/GenBank/DDBJ whole genome shotgun (WGS) entry which is preliminary data.</text>
</comment>
<dbReference type="AlphaFoldDB" id="A0A8S0QCA2"/>
<dbReference type="Gramene" id="OE9A092193T1">
    <property type="protein sequence ID" value="OE9A092193C1"/>
    <property type="gene ID" value="OE9A092193"/>
</dbReference>
<keyword evidence="2" id="KW-0017">Alkaloid metabolism</keyword>
<dbReference type="InterPro" id="IPR023393">
    <property type="entry name" value="START-like_dom_sf"/>
</dbReference>
<dbReference type="GO" id="GO:0005634">
    <property type="term" value="C:nucleus"/>
    <property type="evidence" value="ECO:0007669"/>
    <property type="project" value="TreeGrafter"/>
</dbReference>
<accession>A0A8S0QCA2</accession>
<dbReference type="InterPro" id="IPR000916">
    <property type="entry name" value="Bet_v_I/MLP"/>
</dbReference>
<evidence type="ECO:0000256" key="2">
    <source>
        <dbReference type="ARBA" id="ARBA00022589"/>
    </source>
</evidence>
<dbReference type="Pfam" id="PF00407">
    <property type="entry name" value="Bet_v_1"/>
    <property type="match status" value="1"/>
</dbReference>
<dbReference type="GO" id="GO:0009820">
    <property type="term" value="P:alkaloid metabolic process"/>
    <property type="evidence" value="ECO:0007669"/>
    <property type="project" value="UniProtKB-KW"/>
</dbReference>
<dbReference type="SUPFAM" id="SSF55961">
    <property type="entry name" value="Bet v1-like"/>
    <property type="match status" value="1"/>
</dbReference>
<dbReference type="OrthoDB" id="1879545at2759"/>
<dbReference type="GO" id="GO:0006952">
    <property type="term" value="P:defense response"/>
    <property type="evidence" value="ECO:0007669"/>
    <property type="project" value="InterPro"/>
</dbReference>
<dbReference type="GO" id="GO:0009738">
    <property type="term" value="P:abscisic acid-activated signaling pathway"/>
    <property type="evidence" value="ECO:0007669"/>
    <property type="project" value="TreeGrafter"/>
</dbReference>
<comment type="similarity">
    <text evidence="1">Belongs to the BetVI family.</text>
</comment>
<dbReference type="Gene3D" id="3.30.530.20">
    <property type="match status" value="1"/>
</dbReference>